<keyword evidence="3" id="KW-0489">Methyltransferase</keyword>
<feature type="domain" description="Methyltransferase type 11" evidence="2">
    <location>
        <begin position="83"/>
        <end position="191"/>
    </location>
</feature>
<keyword evidence="1" id="KW-1133">Transmembrane helix</keyword>
<reference evidence="3 4" key="1">
    <citation type="submission" date="2024-10" db="EMBL/GenBank/DDBJ databases">
        <title>The Natural Products Discovery Center: Release of the First 8490 Sequenced Strains for Exploring Actinobacteria Biosynthetic Diversity.</title>
        <authorList>
            <person name="Kalkreuter E."/>
            <person name="Kautsar S.A."/>
            <person name="Yang D."/>
            <person name="Bader C.D."/>
            <person name="Teijaro C.N."/>
            <person name="Fluegel L."/>
            <person name="Davis C.M."/>
            <person name="Simpson J.R."/>
            <person name="Lauterbach L."/>
            <person name="Steele A.D."/>
            <person name="Gui C."/>
            <person name="Meng S."/>
            <person name="Li G."/>
            <person name="Viehrig K."/>
            <person name="Ye F."/>
            <person name="Su P."/>
            <person name="Kiefer A.F."/>
            <person name="Nichols A."/>
            <person name="Cepeda A.J."/>
            <person name="Yan W."/>
            <person name="Fan B."/>
            <person name="Jiang Y."/>
            <person name="Adhikari A."/>
            <person name="Zheng C.-J."/>
            <person name="Schuster L."/>
            <person name="Cowan T.M."/>
            <person name="Smanski M.J."/>
            <person name="Chevrette M.G."/>
            <person name="De Carvalho L.P.S."/>
            <person name="Shen B."/>
        </authorList>
    </citation>
    <scope>NUCLEOTIDE SEQUENCE [LARGE SCALE GENOMIC DNA]</scope>
    <source>
        <strain evidence="3 4">NPDC050545</strain>
    </source>
</reference>
<keyword evidence="4" id="KW-1185">Reference proteome</keyword>
<keyword evidence="3" id="KW-0808">Transferase</keyword>
<dbReference type="CDD" id="cd02440">
    <property type="entry name" value="AdoMet_MTases"/>
    <property type="match status" value="1"/>
</dbReference>
<feature type="transmembrane region" description="Helical" evidence="1">
    <location>
        <begin position="40"/>
        <end position="59"/>
    </location>
</feature>
<name>A0ABW7YZQ3_9ACTN</name>
<organism evidence="3 4">
    <name type="scientific">Nonomuraea typhae</name>
    <dbReference type="NCBI Taxonomy" id="2603600"/>
    <lineage>
        <taxon>Bacteria</taxon>
        <taxon>Bacillati</taxon>
        <taxon>Actinomycetota</taxon>
        <taxon>Actinomycetes</taxon>
        <taxon>Streptosporangiales</taxon>
        <taxon>Streptosporangiaceae</taxon>
        <taxon>Nonomuraea</taxon>
    </lineage>
</organism>
<comment type="caution">
    <text evidence="3">The sequence shown here is derived from an EMBL/GenBank/DDBJ whole genome shotgun (WGS) entry which is preliminary data.</text>
</comment>
<dbReference type="GO" id="GO:0008168">
    <property type="term" value="F:methyltransferase activity"/>
    <property type="evidence" value="ECO:0007669"/>
    <property type="project" value="UniProtKB-KW"/>
</dbReference>
<evidence type="ECO:0000259" key="2">
    <source>
        <dbReference type="Pfam" id="PF08241"/>
    </source>
</evidence>
<dbReference type="InterPro" id="IPR013216">
    <property type="entry name" value="Methyltransf_11"/>
</dbReference>
<dbReference type="Pfam" id="PF08241">
    <property type="entry name" value="Methyltransf_11"/>
    <property type="match status" value="1"/>
</dbReference>
<dbReference type="GO" id="GO:0032259">
    <property type="term" value="P:methylation"/>
    <property type="evidence" value="ECO:0007669"/>
    <property type="project" value="UniProtKB-KW"/>
</dbReference>
<gene>
    <name evidence="3" type="ORF">ACIBG2_21385</name>
</gene>
<dbReference type="PANTHER" id="PTHR45277:SF1">
    <property type="entry name" value="EXPRESSED PROTEIN"/>
    <property type="match status" value="1"/>
</dbReference>
<dbReference type="EMBL" id="JBITGY010000005">
    <property type="protein sequence ID" value="MFI6499954.1"/>
    <property type="molecule type" value="Genomic_DNA"/>
</dbReference>
<dbReference type="SUPFAM" id="SSF53335">
    <property type="entry name" value="S-adenosyl-L-methionine-dependent methyltransferases"/>
    <property type="match status" value="1"/>
</dbReference>
<feature type="transmembrane region" description="Helical" evidence="1">
    <location>
        <begin position="12"/>
        <end position="34"/>
    </location>
</feature>
<keyword evidence="1" id="KW-0472">Membrane</keyword>
<dbReference type="Proteomes" id="UP001612741">
    <property type="component" value="Unassembled WGS sequence"/>
</dbReference>
<dbReference type="EC" id="2.1.1.-" evidence="3"/>
<evidence type="ECO:0000313" key="3">
    <source>
        <dbReference type="EMBL" id="MFI6499954.1"/>
    </source>
</evidence>
<protein>
    <submittedName>
        <fullName evidence="3">Class I SAM-dependent methyltransferase</fullName>
        <ecNumber evidence="3">2.1.1.-</ecNumber>
    </submittedName>
</protein>
<keyword evidence="1" id="KW-0812">Transmembrane</keyword>
<dbReference type="InterPro" id="IPR029063">
    <property type="entry name" value="SAM-dependent_MTases_sf"/>
</dbReference>
<dbReference type="RefSeq" id="WP_397083572.1">
    <property type="nucleotide sequence ID" value="NZ_JBITGY010000005.1"/>
</dbReference>
<sequence length="240" mass="25770">MRRGTYGFDAPWPFAGLIAGAAVLLSLTVVSFAFDVAPAGVAFLLGGLYTLASALSYAYTTRRGKFAVWERELDDLDGGEHVLDLGCGRGAVLMTAAKRLSEGRATGLDLWEAEDRTGNRAAAARANARAEGVADRVDLVAGDMRALPFASGAFDVVVSSLALHDIAAAQGRAEGVREAYRVLAPGGRLLIADFQRTEEYEAVLRDLGAANVRRRNLGWRFWYGGPWSATWMVEAAKRSD</sequence>
<evidence type="ECO:0000256" key="1">
    <source>
        <dbReference type="SAM" id="Phobius"/>
    </source>
</evidence>
<accession>A0ABW7YZQ3</accession>
<evidence type="ECO:0000313" key="4">
    <source>
        <dbReference type="Proteomes" id="UP001612741"/>
    </source>
</evidence>
<proteinExistence type="predicted"/>
<dbReference type="PANTHER" id="PTHR45277">
    <property type="entry name" value="EXPRESSED PROTEIN"/>
    <property type="match status" value="1"/>
</dbReference>
<dbReference type="Gene3D" id="3.40.50.150">
    <property type="entry name" value="Vaccinia Virus protein VP39"/>
    <property type="match status" value="1"/>
</dbReference>